<dbReference type="EMBL" id="MDYQ01000151">
    <property type="protein sequence ID" value="PRP80381.1"/>
    <property type="molecule type" value="Genomic_DNA"/>
</dbReference>
<evidence type="ECO:0000313" key="2">
    <source>
        <dbReference type="EMBL" id="PRP80381.1"/>
    </source>
</evidence>
<dbReference type="OrthoDB" id="32890at2759"/>
<protein>
    <submittedName>
        <fullName evidence="2">Uncharacterized protein</fullName>
    </submittedName>
</protein>
<feature type="transmembrane region" description="Helical" evidence="1">
    <location>
        <begin position="304"/>
        <end position="329"/>
    </location>
</feature>
<organism evidence="2 3">
    <name type="scientific">Planoprotostelium fungivorum</name>
    <dbReference type="NCBI Taxonomy" id="1890364"/>
    <lineage>
        <taxon>Eukaryota</taxon>
        <taxon>Amoebozoa</taxon>
        <taxon>Evosea</taxon>
        <taxon>Variosea</taxon>
        <taxon>Cavosteliida</taxon>
        <taxon>Cavosteliaceae</taxon>
        <taxon>Planoprotostelium</taxon>
    </lineage>
</organism>
<dbReference type="AlphaFoldDB" id="A0A2P6N8W0"/>
<proteinExistence type="predicted"/>
<gene>
    <name evidence="2" type="ORF">PROFUN_11979</name>
</gene>
<feature type="transmembrane region" description="Helical" evidence="1">
    <location>
        <begin position="173"/>
        <end position="195"/>
    </location>
</feature>
<keyword evidence="1" id="KW-1133">Transmembrane helix</keyword>
<keyword evidence="1" id="KW-0472">Membrane</keyword>
<accession>A0A2P6N8W0</accession>
<keyword evidence="3" id="KW-1185">Reference proteome</keyword>
<sequence>MGTSSLCVCVPEFTNTGRRFISQDYAIYTKVQTDLCYIWFQYWTSSAVSFEESYRPSGLQRRAPDMSDRKQKMEALEMQIREGPQPVVQEGPAPGSFLEFLGPRAEEKMKVFQTTADDVEKSNAYMTPRETAEYLLELGNRELKKDSKLGQEHELDPFQKQRKPPFRMSTRNWISYDTGIIPLSSLSLCIVCFWLDQATSDIVNRSYNFLDFAWSMFNPDSNGSQATVMAAISTMSLLFGILMSIIGIILQMAAEKITPYVTILFFNDTGILVIISFVILSNAFVVQTVLLVSQEARYLPRSAVVTSLLLVLSHMILLFPFMRYLFYFLEPDRVVSNIMMQGLRATANGINNRGKDLHKQQVKATISVEMLLDAASSALKRKDKNITAEIADALCSFTTHYGHYKIHMDVYWFRIPLWIRRNTDFLMLSDEAISDMRQKCVWMEWKVLRQYQVLFNESLLSMKEMCYHIAMNTRIIGEAAAKRHDIHTVDMVIKFFNTFMRASLNAMDVRTCYNVLFQYRKLGQQIVGISMESQNLHTSSKAAEMFAESEIEKRAVRLTKYLRFYGSVAAQMGVIFLVEVIAHDIRIFLSYDSIASSDPAKLSVRRAQVILATFYLLNKGDDHARAIYEEISNEGYRQLWTVAQQLLYVQDKELWEISERGENFLFIPMEQKKKIGVFYHWFENFVSAKGQQHGTRELKMFQRKQELLNFD</sequence>
<evidence type="ECO:0000256" key="1">
    <source>
        <dbReference type="SAM" id="Phobius"/>
    </source>
</evidence>
<dbReference type="Pfam" id="PF10011">
    <property type="entry name" value="DUF2254"/>
    <property type="match status" value="1"/>
</dbReference>
<dbReference type="Proteomes" id="UP000241769">
    <property type="component" value="Unassembled WGS sequence"/>
</dbReference>
<dbReference type="InterPro" id="IPR018723">
    <property type="entry name" value="DUF2254_membrane"/>
</dbReference>
<feature type="transmembrane region" description="Helical" evidence="1">
    <location>
        <begin position="226"/>
        <end position="250"/>
    </location>
</feature>
<dbReference type="InParanoid" id="A0A2P6N8W0"/>
<reference evidence="2 3" key="1">
    <citation type="journal article" date="2018" name="Genome Biol. Evol.">
        <title>Multiple Roots of Fruiting Body Formation in Amoebozoa.</title>
        <authorList>
            <person name="Hillmann F."/>
            <person name="Forbes G."/>
            <person name="Novohradska S."/>
            <person name="Ferling I."/>
            <person name="Riege K."/>
            <person name="Groth M."/>
            <person name="Westermann M."/>
            <person name="Marz M."/>
            <person name="Spaller T."/>
            <person name="Winckler T."/>
            <person name="Schaap P."/>
            <person name="Glockner G."/>
        </authorList>
    </citation>
    <scope>NUCLEOTIDE SEQUENCE [LARGE SCALE GENOMIC DNA]</scope>
    <source>
        <strain evidence="2 3">Jena</strain>
    </source>
</reference>
<comment type="caution">
    <text evidence="2">The sequence shown here is derived from an EMBL/GenBank/DDBJ whole genome shotgun (WGS) entry which is preliminary data.</text>
</comment>
<keyword evidence="1" id="KW-0812">Transmembrane</keyword>
<feature type="transmembrane region" description="Helical" evidence="1">
    <location>
        <begin position="270"/>
        <end position="292"/>
    </location>
</feature>
<name>A0A2P6N8W0_9EUKA</name>
<evidence type="ECO:0000313" key="3">
    <source>
        <dbReference type="Proteomes" id="UP000241769"/>
    </source>
</evidence>